<feature type="domain" description="Response regulatory" evidence="5">
    <location>
        <begin position="3"/>
        <end position="119"/>
    </location>
</feature>
<proteinExistence type="predicted"/>
<dbReference type="InterPro" id="IPR000792">
    <property type="entry name" value="Tscrpt_reg_LuxR_C"/>
</dbReference>
<evidence type="ECO:0000256" key="2">
    <source>
        <dbReference type="ARBA" id="ARBA00023125"/>
    </source>
</evidence>
<dbReference type="RefSeq" id="WP_141276708.1">
    <property type="nucleotide sequence ID" value="NZ_BAAARZ010000025.1"/>
</dbReference>
<dbReference type="InterPro" id="IPR058245">
    <property type="entry name" value="NreC/VraR/RcsB-like_REC"/>
</dbReference>
<keyword evidence="1 3" id="KW-0597">Phosphoprotein</keyword>
<dbReference type="CDD" id="cd06170">
    <property type="entry name" value="LuxR_C_like"/>
    <property type="match status" value="1"/>
</dbReference>
<dbReference type="InterPro" id="IPR001789">
    <property type="entry name" value="Sig_transdc_resp-reg_receiver"/>
</dbReference>
<dbReference type="InterPro" id="IPR039420">
    <property type="entry name" value="WalR-like"/>
</dbReference>
<dbReference type="PANTHER" id="PTHR43214">
    <property type="entry name" value="TWO-COMPONENT RESPONSE REGULATOR"/>
    <property type="match status" value="1"/>
</dbReference>
<dbReference type="PRINTS" id="PR00038">
    <property type="entry name" value="HTHLUXR"/>
</dbReference>
<dbReference type="PANTHER" id="PTHR43214:SF43">
    <property type="entry name" value="TWO-COMPONENT RESPONSE REGULATOR"/>
    <property type="match status" value="1"/>
</dbReference>
<name>A0A4Y3WH02_9PSEU</name>
<dbReference type="SMART" id="SM00448">
    <property type="entry name" value="REC"/>
    <property type="match status" value="1"/>
</dbReference>
<dbReference type="GO" id="GO:0003677">
    <property type="term" value="F:DNA binding"/>
    <property type="evidence" value="ECO:0007669"/>
    <property type="project" value="UniProtKB-KW"/>
</dbReference>
<dbReference type="SMART" id="SM00421">
    <property type="entry name" value="HTH_LUXR"/>
    <property type="match status" value="1"/>
</dbReference>
<dbReference type="InterPro" id="IPR011006">
    <property type="entry name" value="CheY-like_superfamily"/>
</dbReference>
<dbReference type="Pfam" id="PF00196">
    <property type="entry name" value="GerE"/>
    <property type="match status" value="1"/>
</dbReference>
<protein>
    <submittedName>
        <fullName evidence="6">Transcriptional regulatory protein LiaR</fullName>
    </submittedName>
</protein>
<dbReference type="SUPFAM" id="SSF52172">
    <property type="entry name" value="CheY-like"/>
    <property type="match status" value="1"/>
</dbReference>
<organism evidence="6 7">
    <name type="scientific">Pseudonocardia hydrocarbonoxydans</name>
    <dbReference type="NCBI Taxonomy" id="76726"/>
    <lineage>
        <taxon>Bacteria</taxon>
        <taxon>Bacillati</taxon>
        <taxon>Actinomycetota</taxon>
        <taxon>Actinomycetes</taxon>
        <taxon>Pseudonocardiales</taxon>
        <taxon>Pseudonocardiaceae</taxon>
        <taxon>Pseudonocardia</taxon>
    </lineage>
</organism>
<dbReference type="AlphaFoldDB" id="A0A4Y3WH02"/>
<dbReference type="Pfam" id="PF00072">
    <property type="entry name" value="Response_reg"/>
    <property type="match status" value="1"/>
</dbReference>
<reference evidence="6 7" key="1">
    <citation type="submission" date="2019-06" db="EMBL/GenBank/DDBJ databases">
        <title>Whole genome shotgun sequence of Pseudonocardia hydrocarbonoxydans NBRC 14498.</title>
        <authorList>
            <person name="Hosoyama A."/>
            <person name="Uohara A."/>
            <person name="Ohji S."/>
            <person name="Ichikawa N."/>
        </authorList>
    </citation>
    <scope>NUCLEOTIDE SEQUENCE [LARGE SCALE GENOMIC DNA]</scope>
    <source>
        <strain evidence="6 7">NBRC 14498</strain>
    </source>
</reference>
<evidence type="ECO:0000259" key="5">
    <source>
        <dbReference type="PROSITE" id="PS50110"/>
    </source>
</evidence>
<dbReference type="GO" id="GO:0000160">
    <property type="term" value="P:phosphorelay signal transduction system"/>
    <property type="evidence" value="ECO:0007669"/>
    <property type="project" value="InterPro"/>
</dbReference>
<dbReference type="GO" id="GO:0006355">
    <property type="term" value="P:regulation of DNA-templated transcription"/>
    <property type="evidence" value="ECO:0007669"/>
    <property type="project" value="InterPro"/>
</dbReference>
<dbReference type="SUPFAM" id="SSF46894">
    <property type="entry name" value="C-terminal effector domain of the bipartite response regulators"/>
    <property type="match status" value="1"/>
</dbReference>
<evidence type="ECO:0000313" key="7">
    <source>
        <dbReference type="Proteomes" id="UP000320338"/>
    </source>
</evidence>
<evidence type="ECO:0000259" key="4">
    <source>
        <dbReference type="PROSITE" id="PS50043"/>
    </source>
</evidence>
<feature type="modified residue" description="4-aspartylphosphate" evidence="3">
    <location>
        <position position="54"/>
    </location>
</feature>
<dbReference type="Proteomes" id="UP000320338">
    <property type="component" value="Unassembled WGS sequence"/>
</dbReference>
<dbReference type="EMBL" id="BJNG01000005">
    <property type="protein sequence ID" value="GEC18277.1"/>
    <property type="molecule type" value="Genomic_DNA"/>
</dbReference>
<feature type="domain" description="HTH luxR-type" evidence="4">
    <location>
        <begin position="136"/>
        <end position="201"/>
    </location>
</feature>
<evidence type="ECO:0000256" key="3">
    <source>
        <dbReference type="PROSITE-ProRule" id="PRU00169"/>
    </source>
</evidence>
<dbReference type="PROSITE" id="PS50110">
    <property type="entry name" value="RESPONSE_REGULATORY"/>
    <property type="match status" value="1"/>
</dbReference>
<sequence>MIRVLLVDDHHALRLGMEQLLTTADDIEIVGGAAGGEQALELAVPLAPQVVLMDLSMPGMSGIEATRRILDLLPDVAVVVLTSFADEDMVVDAIEAGAIGYLLKDAEPDELIRAVRAAARGESPMDPRAARTILTRRSVAVELSAREREVLTLVARGLANKQIGRALGITEHTVKAHLTSIFAQLGVNDRTSAAMWAQRHGLTGRS</sequence>
<accession>A0A4Y3WH02</accession>
<dbReference type="Gene3D" id="3.40.50.2300">
    <property type="match status" value="1"/>
</dbReference>
<dbReference type="InterPro" id="IPR016032">
    <property type="entry name" value="Sig_transdc_resp-reg_C-effctor"/>
</dbReference>
<evidence type="ECO:0000313" key="6">
    <source>
        <dbReference type="EMBL" id="GEC18277.1"/>
    </source>
</evidence>
<gene>
    <name evidence="6" type="primary">liaR_1</name>
    <name evidence="6" type="ORF">PHY01_05600</name>
</gene>
<comment type="caution">
    <text evidence="6">The sequence shown here is derived from an EMBL/GenBank/DDBJ whole genome shotgun (WGS) entry which is preliminary data.</text>
</comment>
<keyword evidence="7" id="KW-1185">Reference proteome</keyword>
<evidence type="ECO:0000256" key="1">
    <source>
        <dbReference type="ARBA" id="ARBA00022553"/>
    </source>
</evidence>
<keyword evidence="2" id="KW-0238">DNA-binding</keyword>
<dbReference type="PROSITE" id="PS50043">
    <property type="entry name" value="HTH_LUXR_2"/>
    <property type="match status" value="1"/>
</dbReference>
<dbReference type="OrthoDB" id="9808843at2"/>
<dbReference type="CDD" id="cd17535">
    <property type="entry name" value="REC_NarL-like"/>
    <property type="match status" value="1"/>
</dbReference>